<reference evidence="3" key="1">
    <citation type="submission" date="2009-05" db="EMBL/GenBank/DDBJ databases">
        <title>Complete sequence of chromosome of Thauera sp. MZ1T.</title>
        <authorList>
            <consortium name="US DOE Joint Genome Institute"/>
            <person name="Lucas S."/>
            <person name="Copeland A."/>
            <person name="Lapidus A."/>
            <person name="Glavina del Rio T."/>
            <person name="Dalin E."/>
            <person name="Tice H."/>
            <person name="Bruce D."/>
            <person name="Goodwin L."/>
            <person name="Pitluck S."/>
            <person name="Sims D."/>
            <person name="Brettin T."/>
            <person name="Detter J.C."/>
            <person name="Han C."/>
            <person name="Larimer F."/>
            <person name="Land M."/>
            <person name="Hauser L."/>
            <person name="Kyrpides N."/>
            <person name="Mikhailova N."/>
            <person name="Sayler G.S."/>
        </authorList>
    </citation>
    <scope>NUCLEOTIDE SEQUENCE [LARGE SCALE GENOMIC DNA]</scope>
    <source>
        <strain evidence="3">MZ1T</strain>
    </source>
</reference>
<dbReference type="eggNOG" id="COG3318">
    <property type="taxonomic scope" value="Bacteria"/>
</dbReference>
<evidence type="ECO:0000256" key="1">
    <source>
        <dbReference type="SAM" id="MobiDB-lite"/>
    </source>
</evidence>
<keyword evidence="3" id="KW-1185">Reference proteome</keyword>
<reference evidence="2 3" key="2">
    <citation type="journal article" date="2012" name="Stand. Genomic Sci.">
        <title>Complete genome sequence of Thauera aminoaromatica strain MZ1T.</title>
        <authorList>
            <person name="Jiang K."/>
            <person name="Sanseverino J."/>
            <person name="Chauhan A."/>
            <person name="Lucas S."/>
            <person name="Copeland A."/>
            <person name="Lapidus A."/>
            <person name="Del Rio T.G."/>
            <person name="Dalin E."/>
            <person name="Tice H."/>
            <person name="Bruce D."/>
            <person name="Goodwin L."/>
            <person name="Pitluck S."/>
            <person name="Sims D."/>
            <person name="Brettin T."/>
            <person name="Detter J.C."/>
            <person name="Han C."/>
            <person name="Chang Y.J."/>
            <person name="Larimer F."/>
            <person name="Land M."/>
            <person name="Hauser L."/>
            <person name="Kyrpides N.C."/>
            <person name="Mikhailova N."/>
            <person name="Moser S."/>
            <person name="Jegier P."/>
            <person name="Close D."/>
            <person name="Debruyn J.M."/>
            <person name="Wang Y."/>
            <person name="Layton A.C."/>
            <person name="Allen M.S."/>
            <person name="Sayler G.S."/>
        </authorList>
    </citation>
    <scope>NUCLEOTIDE SEQUENCE [LARGE SCALE GENOMIC DNA]</scope>
    <source>
        <strain evidence="2 3">MZ1T</strain>
    </source>
</reference>
<dbReference type="InterPro" id="IPR004027">
    <property type="entry name" value="SEC_C_motif"/>
</dbReference>
<dbReference type="NCBIfam" id="TIGR02292">
    <property type="entry name" value="ygfB_yecA"/>
    <property type="match status" value="1"/>
</dbReference>
<dbReference type="Pfam" id="PF03695">
    <property type="entry name" value="UPF0149"/>
    <property type="match status" value="1"/>
</dbReference>
<accession>C4ZNZ3</accession>
<dbReference type="AlphaFoldDB" id="C4ZNZ3"/>
<dbReference type="EMBL" id="CP001281">
    <property type="protein sequence ID" value="ACK54751.1"/>
    <property type="molecule type" value="Genomic_DNA"/>
</dbReference>
<protein>
    <submittedName>
        <fullName evidence="2">YecA family protein</fullName>
    </submittedName>
</protein>
<evidence type="ECO:0000313" key="3">
    <source>
        <dbReference type="Proteomes" id="UP000002186"/>
    </source>
</evidence>
<evidence type="ECO:0000313" key="2">
    <source>
        <dbReference type="EMBL" id="ACK54751.1"/>
    </source>
</evidence>
<feature type="region of interest" description="Disordered" evidence="1">
    <location>
        <begin position="208"/>
        <end position="230"/>
    </location>
</feature>
<dbReference type="PANTHER" id="PTHR33747:SF1">
    <property type="entry name" value="ADENYLATE CYCLASE-ASSOCIATED CAP C-TERMINAL DOMAIN-CONTAINING PROTEIN"/>
    <property type="match status" value="1"/>
</dbReference>
<dbReference type="Gene3D" id="3.10.450.50">
    <property type="match status" value="1"/>
</dbReference>
<dbReference type="InterPro" id="IPR036255">
    <property type="entry name" value="YgfB-like_sf"/>
</dbReference>
<dbReference type="PANTHER" id="PTHR33747">
    <property type="entry name" value="UPF0225 PROTEIN SCO1677"/>
    <property type="match status" value="1"/>
</dbReference>
<dbReference type="STRING" id="85643.Tmz1t_2000"/>
<dbReference type="eggNOG" id="COG0653">
    <property type="taxonomic scope" value="Bacteria"/>
</dbReference>
<proteinExistence type="predicted"/>
<feature type="region of interest" description="Disordered" evidence="1">
    <location>
        <begin position="240"/>
        <end position="259"/>
    </location>
</feature>
<dbReference type="InterPro" id="IPR011978">
    <property type="entry name" value="YgfB-like"/>
</dbReference>
<dbReference type="HOGENOM" id="CLU_078487_0_0_4"/>
<sequence>MNGMEQRGADASALRTMSDEDFEALEEILTSDIVPEDCMDLEMLDGYLAGVMISPRPIPAERWMPGVWSAHGDEVGFGSGSGLQRAIRLVKAYHNELLATLGLDDEDEACWEPFCFAVAEGDGLKLGEAWIDGFAQGLDLWPEGWEEGLDAEAVEAVRETLDEVLAPWGEEDAAKADDETRLGWLADVGEAVNDIFAHWRDLGLPAAEPLSTEAPRKPASAGPGRNDPCPCGSGKKYKKCCGANGAEPEPEPESGEAEN</sequence>
<dbReference type="Proteomes" id="UP000002186">
    <property type="component" value="Chromosome"/>
</dbReference>
<feature type="compositionally biased region" description="Acidic residues" evidence="1">
    <location>
        <begin position="248"/>
        <end position="259"/>
    </location>
</feature>
<dbReference type="KEGG" id="tmz:Tmz1t_2000"/>
<name>C4ZNZ3_THASP</name>
<dbReference type="SUPFAM" id="SSF103642">
    <property type="entry name" value="Sec-C motif"/>
    <property type="match status" value="1"/>
</dbReference>
<organism evidence="2 3">
    <name type="scientific">Thauera aminoaromatica</name>
    <dbReference type="NCBI Taxonomy" id="164330"/>
    <lineage>
        <taxon>Bacteria</taxon>
        <taxon>Pseudomonadati</taxon>
        <taxon>Pseudomonadota</taxon>
        <taxon>Betaproteobacteria</taxon>
        <taxon>Rhodocyclales</taxon>
        <taxon>Zoogloeaceae</taxon>
        <taxon>Thauera</taxon>
    </lineage>
</organism>
<gene>
    <name evidence="2" type="ordered locus">Tmz1t_2000</name>
</gene>
<dbReference type="SUPFAM" id="SSF101327">
    <property type="entry name" value="YgfB-like"/>
    <property type="match status" value="1"/>
</dbReference>
<dbReference type="Pfam" id="PF02810">
    <property type="entry name" value="SEC-C"/>
    <property type="match status" value="1"/>
</dbReference>